<dbReference type="InterPro" id="IPR036388">
    <property type="entry name" value="WH-like_DNA-bd_sf"/>
</dbReference>
<evidence type="ECO:0000256" key="3">
    <source>
        <dbReference type="ARBA" id="ARBA00023125"/>
    </source>
</evidence>
<dbReference type="InterPro" id="IPR000847">
    <property type="entry name" value="LysR_HTH_N"/>
</dbReference>
<dbReference type="PANTHER" id="PTHR30346:SF30">
    <property type="entry name" value="SMALL NEUTRAL PROTEASE REGULATORY PROTEIN"/>
    <property type="match status" value="1"/>
</dbReference>
<dbReference type="SUPFAM" id="SSF46785">
    <property type="entry name" value="Winged helix' DNA-binding domain"/>
    <property type="match status" value="1"/>
</dbReference>
<evidence type="ECO:0000256" key="4">
    <source>
        <dbReference type="ARBA" id="ARBA00023163"/>
    </source>
</evidence>
<evidence type="ECO:0000256" key="1">
    <source>
        <dbReference type="ARBA" id="ARBA00009437"/>
    </source>
</evidence>
<dbReference type="Gene3D" id="1.10.10.10">
    <property type="entry name" value="Winged helix-like DNA-binding domain superfamily/Winged helix DNA-binding domain"/>
    <property type="match status" value="1"/>
</dbReference>
<comment type="similarity">
    <text evidence="1">Belongs to the LysR transcriptional regulatory family.</text>
</comment>
<dbReference type="PANTHER" id="PTHR30346">
    <property type="entry name" value="TRANSCRIPTIONAL DUAL REGULATOR HCAR-RELATED"/>
    <property type="match status" value="1"/>
</dbReference>
<gene>
    <name evidence="6" type="ORF">N5W20_02540</name>
</gene>
<organism evidence="6 7">
    <name type="scientific">Candidatus Kirkpatrickella diaphorinae</name>
    <dbReference type="NCBI Taxonomy" id="2984322"/>
    <lineage>
        <taxon>Bacteria</taxon>
        <taxon>Pseudomonadati</taxon>
        <taxon>Pseudomonadota</taxon>
        <taxon>Alphaproteobacteria</taxon>
        <taxon>Acetobacterales</taxon>
        <taxon>Acetobacteraceae</taxon>
        <taxon>Candidatus Kirkpatrickella</taxon>
    </lineage>
</organism>
<accession>A0ABY6GKH2</accession>
<keyword evidence="3" id="KW-0238">DNA-binding</keyword>
<evidence type="ECO:0000313" key="7">
    <source>
        <dbReference type="Proteomes" id="UP001163831"/>
    </source>
</evidence>
<dbReference type="EMBL" id="CP107052">
    <property type="protein sequence ID" value="UYH51764.1"/>
    <property type="molecule type" value="Genomic_DNA"/>
</dbReference>
<keyword evidence="7" id="KW-1185">Reference proteome</keyword>
<dbReference type="RefSeq" id="WP_319807359.1">
    <property type="nucleotide sequence ID" value="NZ_CP107052.1"/>
</dbReference>
<dbReference type="InterPro" id="IPR036390">
    <property type="entry name" value="WH_DNA-bd_sf"/>
</dbReference>
<dbReference type="Proteomes" id="UP001163831">
    <property type="component" value="Chromosome"/>
</dbReference>
<dbReference type="SUPFAM" id="SSF53850">
    <property type="entry name" value="Periplasmic binding protein-like II"/>
    <property type="match status" value="1"/>
</dbReference>
<keyword evidence="4" id="KW-0804">Transcription</keyword>
<name>A0ABY6GKH2_9PROT</name>
<dbReference type="PROSITE" id="PS50931">
    <property type="entry name" value="HTH_LYSR"/>
    <property type="match status" value="1"/>
</dbReference>
<evidence type="ECO:0000313" key="6">
    <source>
        <dbReference type="EMBL" id="UYH51764.1"/>
    </source>
</evidence>
<dbReference type="Pfam" id="PF00126">
    <property type="entry name" value="HTH_1"/>
    <property type="match status" value="1"/>
</dbReference>
<evidence type="ECO:0000256" key="2">
    <source>
        <dbReference type="ARBA" id="ARBA00023015"/>
    </source>
</evidence>
<dbReference type="Pfam" id="PF03466">
    <property type="entry name" value="LysR_substrate"/>
    <property type="match status" value="1"/>
</dbReference>
<proteinExistence type="inferred from homology"/>
<dbReference type="PRINTS" id="PR00039">
    <property type="entry name" value="HTHLYSR"/>
</dbReference>
<protein>
    <submittedName>
        <fullName evidence="6">LysR substrate-binding domain-containing protein</fullName>
    </submittedName>
</protein>
<dbReference type="Gene3D" id="3.40.190.10">
    <property type="entry name" value="Periplasmic binding protein-like II"/>
    <property type="match status" value="2"/>
</dbReference>
<evidence type="ECO:0000259" key="5">
    <source>
        <dbReference type="PROSITE" id="PS50931"/>
    </source>
</evidence>
<reference evidence="6" key="1">
    <citation type="submission" date="2022-10" db="EMBL/GenBank/DDBJ databases">
        <title>Candidatus Kirkpatrella diaphorinas gen. nov., sp. nov., an uncultured endosymbiont identified in a population of Diaphorina citri from Hawaii.</title>
        <authorList>
            <person name="Henry E.M."/>
            <person name="Carlson C.R."/>
            <person name="Kuo Y.-W."/>
        </authorList>
    </citation>
    <scope>NUCLEOTIDE SEQUENCE</scope>
    <source>
        <strain evidence="6">CADCRV1</strain>
    </source>
</reference>
<keyword evidence="2" id="KW-0805">Transcription regulation</keyword>
<feature type="domain" description="HTH lysR-type" evidence="5">
    <location>
        <begin position="3"/>
        <end position="60"/>
    </location>
</feature>
<sequence>MALELRHLRFLTAIADHGTFTRAAEALHMAQPPLSQQVKRLEDDLGVRIFDRSGRGAALTSAGDILVERARAILSLAKEFETLARALGAGDQGHLRVGMAGGVSLLPLIPAAISAFRREKPGVTVTLEESNTPALCASLRLGQVDMAIIRPPVFDADIMVRPLIDEPSVIALPETHPRAKAEGLFLHEIAEDPLILFERHLGPGFYDTIISACLQSGFSPQLGQSAPQVAATIPMVAAGMGVAIVPAYLQQIHTQGVTFHPILGETPRATIAMATTRTAPSKAATAFVNILKKLCASSDGRTVGTC</sequence>
<dbReference type="InterPro" id="IPR005119">
    <property type="entry name" value="LysR_subst-bd"/>
</dbReference>